<proteinExistence type="predicted"/>
<protein>
    <submittedName>
        <fullName evidence="1">U25</fullName>
    </submittedName>
</protein>
<dbReference type="Proteomes" id="UP000098510">
    <property type="component" value="Segment"/>
</dbReference>
<gene>
    <name evidence="1" type="primary">U25</name>
</gene>
<dbReference type="InterPro" id="IPR003360">
    <property type="entry name" value="US22-like"/>
</dbReference>
<dbReference type="DNASU" id="3289483"/>
<dbReference type="EMBL" id="AF037218">
    <property type="protein sequence ID" value="AAC40739.1"/>
    <property type="molecule type" value="Genomic_DNA"/>
</dbReference>
<evidence type="ECO:0000313" key="1">
    <source>
        <dbReference type="EMBL" id="AAC40739.1"/>
    </source>
</evidence>
<evidence type="ECO:0000313" key="2">
    <source>
        <dbReference type="Proteomes" id="UP000098510"/>
    </source>
</evidence>
<dbReference type="RefSeq" id="YP_073765.1">
    <property type="nucleotide sequence ID" value="NC_001716.2"/>
</dbReference>
<dbReference type="KEGG" id="vg:3289483"/>
<sequence length="320" mass="37883">MDFLANLCCVNKLTLLEEFILSKEGTSFVLPFPEEWRVTFHSLETIPEISKEDIEEIRNTYLCCEKTLIVVGVLHHVKKSTCRGPILLQGDRGHLYVYNGFFDKSLYYVSSNLQDFFLVGLKFFYPIYELCDFIVDFETGSKIVEHSKSFSDMIIYRDENINVCFILKSSPYKTYTRFCRLPMTPYTDQDLHRWKRVIRCNIVDVLFCVKHNVFGKWFELVIIFDVNGKIFGVDDEQIIFLAHNITEFLKIGCLRFNENRRLHGYWFERTNDVRNVEEELSRQINCPWGNTCKRKKRNIFKQPLLWKSVGRKNNSAHNVL</sequence>
<dbReference type="Pfam" id="PF02393">
    <property type="entry name" value="US22"/>
    <property type="match status" value="2"/>
</dbReference>
<dbReference type="GeneID" id="3289483"/>
<dbReference type="OrthoDB" id="11191at10239"/>
<reference evidence="1 2" key="1">
    <citation type="journal article" date="1998" name="Virology">
        <title>The DNA sequence of the RK strain of human herpesvirus 7.</title>
        <authorList>
            <person name="Megaw A.G."/>
            <person name="Rapaport D."/>
            <person name="Avidor B."/>
            <person name="Frenkel N."/>
            <person name="Davison A.J."/>
        </authorList>
    </citation>
    <scope>NUCLEOTIDE SEQUENCE [LARGE SCALE GENOMIC DNA]</scope>
    <source>
        <strain evidence="1 2">RK</strain>
    </source>
</reference>
<organismHost>
    <name type="scientific">Homo sapiens</name>
    <name type="common">Human</name>
    <dbReference type="NCBI Taxonomy" id="9606"/>
</organismHost>
<accession>Q77Y80</accession>
<organism evidence="1 2">
    <name type="scientific">Human herpesvirus 7 (strain RK)</name>
    <name type="common">HHV-7</name>
    <name type="synonym">Human T lymphotropic virus</name>
    <dbReference type="NCBI Taxonomy" id="262398"/>
    <lineage>
        <taxon>Viruses</taxon>
        <taxon>Duplodnaviria</taxon>
        <taxon>Heunggongvirae</taxon>
        <taxon>Peploviricota</taxon>
        <taxon>Herviviricetes</taxon>
        <taxon>Herpesvirales</taxon>
        <taxon>Orthoherpesviridae</taxon>
        <taxon>Betaherpesvirinae</taxon>
        <taxon>Roseolovirus</taxon>
        <taxon>Roseolovirus humanbeta7</taxon>
        <taxon>Human betaherpesvirus 7</taxon>
    </lineage>
</organism>
<name>Q77Y80_HHV7R</name>
<keyword evidence="2" id="KW-1185">Reference proteome</keyword>